<evidence type="ECO:0000256" key="1">
    <source>
        <dbReference type="ARBA" id="ARBA00004383"/>
    </source>
</evidence>
<sequence>MRTAFTVLFSFLVLTLALGQQPKKVVVKTEIPPIKETFYVLEGNTQQVPIKHGPYEKACNARWTGVTEKGHYENGKRAGIWEVKAKGQIIQRIDFSTDSILLEEPADVYDKFVPRDKVLILADGIKQKNTTGRAPLFLGGTRKILHYYVNTLRYPAEARRRGIEGTVWIRATVTKDGQLINEAIDQGIGGGAEEEALRIIKTFPDDWVPLKVNGQPVDAEILISVKFKLA</sequence>
<evidence type="ECO:0000259" key="11">
    <source>
        <dbReference type="PROSITE" id="PS52015"/>
    </source>
</evidence>
<comment type="caution">
    <text evidence="12">The sequence shown here is derived from an EMBL/GenBank/DDBJ whole genome shotgun (WGS) entry which is preliminary data.</text>
</comment>
<evidence type="ECO:0000256" key="6">
    <source>
        <dbReference type="ARBA" id="ARBA00022692"/>
    </source>
</evidence>
<dbReference type="Gene3D" id="3.30.1150.10">
    <property type="match status" value="1"/>
</dbReference>
<keyword evidence="8" id="KW-1133">Transmembrane helix</keyword>
<keyword evidence="7" id="KW-0653">Protein transport</keyword>
<evidence type="ECO:0000256" key="9">
    <source>
        <dbReference type="ARBA" id="ARBA00023136"/>
    </source>
</evidence>
<dbReference type="GO" id="GO:0098797">
    <property type="term" value="C:plasma membrane protein complex"/>
    <property type="evidence" value="ECO:0007669"/>
    <property type="project" value="TreeGrafter"/>
</dbReference>
<evidence type="ECO:0000256" key="7">
    <source>
        <dbReference type="ARBA" id="ARBA00022927"/>
    </source>
</evidence>
<keyword evidence="6" id="KW-0812">Transmembrane</keyword>
<evidence type="ECO:0000313" key="13">
    <source>
        <dbReference type="Proteomes" id="UP001319180"/>
    </source>
</evidence>
<dbReference type="GO" id="GO:0055085">
    <property type="term" value="P:transmembrane transport"/>
    <property type="evidence" value="ECO:0007669"/>
    <property type="project" value="InterPro"/>
</dbReference>
<name>A0AAP2DBR7_9BACT</name>
<accession>A0AAP2DBR7</accession>
<evidence type="ECO:0000256" key="8">
    <source>
        <dbReference type="ARBA" id="ARBA00022989"/>
    </source>
</evidence>
<evidence type="ECO:0000256" key="3">
    <source>
        <dbReference type="ARBA" id="ARBA00022448"/>
    </source>
</evidence>
<gene>
    <name evidence="12" type="ORF">KK078_21230</name>
</gene>
<keyword evidence="5" id="KW-0997">Cell inner membrane</keyword>
<feature type="signal peptide" evidence="10">
    <location>
        <begin position="1"/>
        <end position="19"/>
    </location>
</feature>
<comment type="subcellular location">
    <subcellularLocation>
        <location evidence="1">Cell inner membrane</location>
        <topology evidence="1">Single-pass membrane protein</topology>
        <orientation evidence="1">Periplasmic side</orientation>
    </subcellularLocation>
</comment>
<organism evidence="12 13">
    <name type="scientific">Dawidia soli</name>
    <dbReference type="NCBI Taxonomy" id="2782352"/>
    <lineage>
        <taxon>Bacteria</taxon>
        <taxon>Pseudomonadati</taxon>
        <taxon>Bacteroidota</taxon>
        <taxon>Cytophagia</taxon>
        <taxon>Cytophagales</taxon>
        <taxon>Chryseotaleaceae</taxon>
        <taxon>Dawidia</taxon>
    </lineage>
</organism>
<dbReference type="InterPro" id="IPR006260">
    <property type="entry name" value="TonB/TolA_C"/>
</dbReference>
<evidence type="ECO:0000256" key="10">
    <source>
        <dbReference type="SAM" id="SignalP"/>
    </source>
</evidence>
<protein>
    <submittedName>
        <fullName evidence="12">Energy transducer TonB</fullName>
    </submittedName>
</protein>
<dbReference type="PANTHER" id="PTHR33446">
    <property type="entry name" value="PROTEIN TONB-RELATED"/>
    <property type="match status" value="1"/>
</dbReference>
<keyword evidence="10" id="KW-0732">Signal</keyword>
<dbReference type="GO" id="GO:0031992">
    <property type="term" value="F:energy transducer activity"/>
    <property type="evidence" value="ECO:0007669"/>
    <property type="project" value="TreeGrafter"/>
</dbReference>
<keyword evidence="3" id="KW-0813">Transport</keyword>
<dbReference type="InterPro" id="IPR051045">
    <property type="entry name" value="TonB-dependent_transducer"/>
</dbReference>
<dbReference type="AlphaFoldDB" id="A0AAP2DBR7"/>
<dbReference type="NCBIfam" id="TIGR01352">
    <property type="entry name" value="tonB_Cterm"/>
    <property type="match status" value="1"/>
</dbReference>
<dbReference type="GO" id="GO:0015031">
    <property type="term" value="P:protein transport"/>
    <property type="evidence" value="ECO:0007669"/>
    <property type="project" value="UniProtKB-KW"/>
</dbReference>
<dbReference type="InterPro" id="IPR037682">
    <property type="entry name" value="TonB_C"/>
</dbReference>
<keyword evidence="9" id="KW-0472">Membrane</keyword>
<proteinExistence type="inferred from homology"/>
<dbReference type="Proteomes" id="UP001319180">
    <property type="component" value="Unassembled WGS sequence"/>
</dbReference>
<comment type="similarity">
    <text evidence="2">Belongs to the TonB family.</text>
</comment>
<evidence type="ECO:0000256" key="5">
    <source>
        <dbReference type="ARBA" id="ARBA00022519"/>
    </source>
</evidence>
<dbReference type="RefSeq" id="WP_254092328.1">
    <property type="nucleotide sequence ID" value="NZ_JAHESC010000035.1"/>
</dbReference>
<evidence type="ECO:0000256" key="4">
    <source>
        <dbReference type="ARBA" id="ARBA00022475"/>
    </source>
</evidence>
<reference evidence="12 13" key="1">
    <citation type="submission" date="2021-05" db="EMBL/GenBank/DDBJ databases">
        <title>A Polyphasic approach of four new species of the genus Ohtaekwangia: Ohtaekwangia histidinii sp. nov., Ohtaekwangia cretensis sp. nov., Ohtaekwangia indiensis sp. nov., Ohtaekwangia reichenbachii sp. nov. from diverse environment.</title>
        <authorList>
            <person name="Octaviana S."/>
        </authorList>
    </citation>
    <scope>NUCLEOTIDE SEQUENCE [LARGE SCALE GENOMIC DNA]</scope>
    <source>
        <strain evidence="12 13">PWU37</strain>
    </source>
</reference>
<dbReference type="EMBL" id="JAHESC010000035">
    <property type="protein sequence ID" value="MBT1689103.1"/>
    <property type="molecule type" value="Genomic_DNA"/>
</dbReference>
<dbReference type="PROSITE" id="PS52015">
    <property type="entry name" value="TONB_CTD"/>
    <property type="match status" value="1"/>
</dbReference>
<dbReference type="Pfam" id="PF03544">
    <property type="entry name" value="TonB_C"/>
    <property type="match status" value="1"/>
</dbReference>
<dbReference type="PANTHER" id="PTHR33446:SF2">
    <property type="entry name" value="PROTEIN TONB"/>
    <property type="match status" value="1"/>
</dbReference>
<evidence type="ECO:0000256" key="2">
    <source>
        <dbReference type="ARBA" id="ARBA00006555"/>
    </source>
</evidence>
<feature type="domain" description="TonB C-terminal" evidence="11">
    <location>
        <begin position="139"/>
        <end position="230"/>
    </location>
</feature>
<keyword evidence="13" id="KW-1185">Reference proteome</keyword>
<evidence type="ECO:0000313" key="12">
    <source>
        <dbReference type="EMBL" id="MBT1689103.1"/>
    </source>
</evidence>
<keyword evidence="4" id="KW-1003">Cell membrane</keyword>
<feature type="chain" id="PRO_5043040300" evidence="10">
    <location>
        <begin position="20"/>
        <end position="230"/>
    </location>
</feature>
<dbReference type="SUPFAM" id="SSF74653">
    <property type="entry name" value="TolA/TonB C-terminal domain"/>
    <property type="match status" value="1"/>
</dbReference>